<dbReference type="EMBL" id="CM007375">
    <property type="protein sequence ID" value="OIV97062.1"/>
    <property type="molecule type" value="Genomic_DNA"/>
</dbReference>
<name>A0A1J7G9P2_LUPAN</name>
<keyword evidence="2" id="KW-1185">Reference proteome</keyword>
<protein>
    <submittedName>
        <fullName evidence="1">Uncharacterized protein</fullName>
    </submittedName>
</protein>
<evidence type="ECO:0000313" key="1">
    <source>
        <dbReference type="EMBL" id="OIV97062.1"/>
    </source>
</evidence>
<dbReference type="Gramene" id="OIV97062">
    <property type="protein sequence ID" value="OIV97062"/>
    <property type="gene ID" value="TanjilG_14607"/>
</dbReference>
<evidence type="ECO:0000313" key="2">
    <source>
        <dbReference type="Proteomes" id="UP000188354"/>
    </source>
</evidence>
<dbReference type="AlphaFoldDB" id="A0A1J7G9P2"/>
<organism evidence="1 2">
    <name type="scientific">Lupinus angustifolius</name>
    <name type="common">Narrow-leaved blue lupine</name>
    <dbReference type="NCBI Taxonomy" id="3871"/>
    <lineage>
        <taxon>Eukaryota</taxon>
        <taxon>Viridiplantae</taxon>
        <taxon>Streptophyta</taxon>
        <taxon>Embryophyta</taxon>
        <taxon>Tracheophyta</taxon>
        <taxon>Spermatophyta</taxon>
        <taxon>Magnoliopsida</taxon>
        <taxon>eudicotyledons</taxon>
        <taxon>Gunneridae</taxon>
        <taxon>Pentapetalae</taxon>
        <taxon>rosids</taxon>
        <taxon>fabids</taxon>
        <taxon>Fabales</taxon>
        <taxon>Fabaceae</taxon>
        <taxon>Papilionoideae</taxon>
        <taxon>50 kb inversion clade</taxon>
        <taxon>genistoids sensu lato</taxon>
        <taxon>core genistoids</taxon>
        <taxon>Genisteae</taxon>
        <taxon>Lupinus</taxon>
    </lineage>
</organism>
<gene>
    <name evidence="1" type="ORF">TanjilG_14607</name>
</gene>
<proteinExistence type="predicted"/>
<dbReference type="Proteomes" id="UP000188354">
    <property type="component" value="Chromosome LG15"/>
</dbReference>
<reference evidence="1 2" key="1">
    <citation type="journal article" date="2017" name="Plant Biotechnol. J.">
        <title>A comprehensive draft genome sequence for lupin (Lupinus angustifolius), an emerging health food: insights into plant-microbe interactions and legume evolution.</title>
        <authorList>
            <person name="Hane J.K."/>
            <person name="Ming Y."/>
            <person name="Kamphuis L.G."/>
            <person name="Nelson M.N."/>
            <person name="Garg G."/>
            <person name="Atkins C.A."/>
            <person name="Bayer P.E."/>
            <person name="Bravo A."/>
            <person name="Bringans S."/>
            <person name="Cannon S."/>
            <person name="Edwards D."/>
            <person name="Foley R."/>
            <person name="Gao L.L."/>
            <person name="Harrison M.J."/>
            <person name="Huang W."/>
            <person name="Hurgobin B."/>
            <person name="Li S."/>
            <person name="Liu C.W."/>
            <person name="McGrath A."/>
            <person name="Morahan G."/>
            <person name="Murray J."/>
            <person name="Weller J."/>
            <person name="Jian J."/>
            <person name="Singh K.B."/>
        </authorList>
    </citation>
    <scope>NUCLEOTIDE SEQUENCE [LARGE SCALE GENOMIC DNA]</scope>
    <source>
        <strain evidence="2">cv. Tanjil</strain>
        <tissue evidence="1">Whole plant</tissue>
    </source>
</reference>
<sequence>MRLVVDEGVEIKNGEEDLVVKVLELFARVLDATLTVGVHNVEAIAVNLDNE</sequence>
<accession>A0A1J7G9P2</accession>